<dbReference type="Proteomes" id="UP000315522">
    <property type="component" value="Unassembled WGS sequence"/>
</dbReference>
<dbReference type="GO" id="GO:0106300">
    <property type="term" value="P:protein-DNA covalent cross-linking repair"/>
    <property type="evidence" value="ECO:0007669"/>
    <property type="project" value="InterPro"/>
</dbReference>
<proteinExistence type="inferred from homology"/>
<keyword evidence="6" id="KW-0238">DNA-binding</keyword>
<dbReference type="InterPro" id="IPR003738">
    <property type="entry name" value="SRAP"/>
</dbReference>
<feature type="compositionally biased region" description="Basic and acidic residues" evidence="8">
    <location>
        <begin position="367"/>
        <end position="380"/>
    </location>
</feature>
<evidence type="ECO:0000256" key="5">
    <source>
        <dbReference type="ARBA" id="ARBA00023124"/>
    </source>
</evidence>
<feature type="compositionally biased region" description="Polar residues" evidence="8">
    <location>
        <begin position="411"/>
        <end position="440"/>
    </location>
</feature>
<feature type="compositionally biased region" description="Basic and acidic residues" evidence="8">
    <location>
        <begin position="330"/>
        <end position="358"/>
    </location>
</feature>
<keyword evidence="10" id="KW-1185">Reference proteome</keyword>
<feature type="compositionally biased region" description="Acidic residues" evidence="8">
    <location>
        <begin position="76"/>
        <end position="85"/>
    </location>
</feature>
<feature type="compositionally biased region" description="Low complexity" evidence="8">
    <location>
        <begin position="314"/>
        <end position="329"/>
    </location>
</feature>
<evidence type="ECO:0000313" key="10">
    <source>
        <dbReference type="Proteomes" id="UP000315522"/>
    </source>
</evidence>
<comment type="similarity">
    <text evidence="1">Belongs to the SOS response-associated peptidase family.</text>
</comment>
<evidence type="ECO:0000256" key="1">
    <source>
        <dbReference type="ARBA" id="ARBA00008136"/>
    </source>
</evidence>
<organism evidence="9 10">
    <name type="scientific">Lachnellula willkommii</name>
    <dbReference type="NCBI Taxonomy" id="215461"/>
    <lineage>
        <taxon>Eukaryota</taxon>
        <taxon>Fungi</taxon>
        <taxon>Dikarya</taxon>
        <taxon>Ascomycota</taxon>
        <taxon>Pezizomycotina</taxon>
        <taxon>Leotiomycetes</taxon>
        <taxon>Helotiales</taxon>
        <taxon>Lachnaceae</taxon>
        <taxon>Lachnellula</taxon>
    </lineage>
</organism>
<dbReference type="PANTHER" id="PTHR13604:SF0">
    <property type="entry name" value="ABASIC SITE PROCESSING PROTEIN HMCES"/>
    <property type="match status" value="1"/>
</dbReference>
<evidence type="ECO:0000256" key="3">
    <source>
        <dbReference type="ARBA" id="ARBA00022763"/>
    </source>
</evidence>
<keyword evidence="5" id="KW-0190">Covalent protein-DNA linkage</keyword>
<dbReference type="Gene3D" id="3.90.1680.10">
    <property type="entry name" value="SOS response associated peptidase-like"/>
    <property type="match status" value="1"/>
</dbReference>
<dbReference type="Pfam" id="PF02586">
    <property type="entry name" value="SRAP"/>
    <property type="match status" value="1"/>
</dbReference>
<evidence type="ECO:0000256" key="6">
    <source>
        <dbReference type="ARBA" id="ARBA00023125"/>
    </source>
</evidence>
<dbReference type="AlphaFoldDB" id="A0A559MKH3"/>
<protein>
    <submittedName>
        <fullName evidence="9">Putative peptidase</fullName>
    </submittedName>
</protein>
<keyword evidence="2" id="KW-0645">Protease</keyword>
<comment type="caution">
    <text evidence="9">The sequence shown here is derived from an EMBL/GenBank/DDBJ whole genome shotgun (WGS) entry which is preliminary data.</text>
</comment>
<evidence type="ECO:0000256" key="7">
    <source>
        <dbReference type="ARBA" id="ARBA00023239"/>
    </source>
</evidence>
<evidence type="ECO:0000256" key="8">
    <source>
        <dbReference type="SAM" id="MobiDB-lite"/>
    </source>
</evidence>
<feature type="region of interest" description="Disordered" evidence="8">
    <location>
        <begin position="60"/>
        <end position="85"/>
    </location>
</feature>
<evidence type="ECO:0000256" key="4">
    <source>
        <dbReference type="ARBA" id="ARBA00022801"/>
    </source>
</evidence>
<evidence type="ECO:0000256" key="2">
    <source>
        <dbReference type="ARBA" id="ARBA00022670"/>
    </source>
</evidence>
<feature type="region of interest" description="Disordered" evidence="8">
    <location>
        <begin position="314"/>
        <end position="440"/>
    </location>
</feature>
<reference evidence="9 10" key="1">
    <citation type="submission" date="2018-05" db="EMBL/GenBank/DDBJ databases">
        <title>Genome sequencing and assembly of the regulated plant pathogen Lachnellula willkommii and related sister species for the development of diagnostic species identification markers.</title>
        <authorList>
            <person name="Giroux E."/>
            <person name="Bilodeau G."/>
        </authorList>
    </citation>
    <scope>NUCLEOTIDE SEQUENCE [LARGE SCALE GENOMIC DNA]</scope>
    <source>
        <strain evidence="9 10">CBS 172.35</strain>
    </source>
</reference>
<keyword evidence="7" id="KW-0456">Lyase</keyword>
<dbReference type="GO" id="GO:0008233">
    <property type="term" value="F:peptidase activity"/>
    <property type="evidence" value="ECO:0007669"/>
    <property type="project" value="UniProtKB-KW"/>
</dbReference>
<dbReference type="GO" id="GO:0016829">
    <property type="term" value="F:lyase activity"/>
    <property type="evidence" value="ECO:0007669"/>
    <property type="project" value="UniProtKB-KW"/>
</dbReference>
<dbReference type="SUPFAM" id="SSF143081">
    <property type="entry name" value="BB1717-like"/>
    <property type="match status" value="1"/>
</dbReference>
<gene>
    <name evidence="9" type="primary">YMR114C</name>
    <name evidence="9" type="ORF">LAWI1_G001569</name>
</gene>
<evidence type="ECO:0000313" key="9">
    <source>
        <dbReference type="EMBL" id="TVY93456.1"/>
    </source>
</evidence>
<accession>A0A559MKH3</accession>
<keyword evidence="4" id="KW-0378">Hydrolase</keyword>
<dbReference type="GO" id="GO:0003697">
    <property type="term" value="F:single-stranded DNA binding"/>
    <property type="evidence" value="ECO:0007669"/>
    <property type="project" value="InterPro"/>
</dbReference>
<dbReference type="InterPro" id="IPR036590">
    <property type="entry name" value="SRAP-like"/>
</dbReference>
<sequence length="440" mass="49395">MCGRYALALRPAQVRAYLENAHMPVYEAPADDDDEGGPRQSYNFAPGYHGLVYRAATPDWGAGPRAHGQSGSAGEAEPEDEVVDDEMEPEGEVRYKLQSMKWGLIPFWTKRNPDYGSVMKTINCRDDSLKENKGLWNTMKQRKRCVVVAQGFYEWLKKGREKVPHFVKRKDGQLMCFAGLWDCVQYEGRLVRVTVALSRREILLMRSSTGSEEKHYTFTVITTDSNKQLKFLHDRMPVILENGSEDLRTWLDPKRYSWSKELQSLLVPFQRDLEVYPVSKDVGKVGNNSPNFIIPVASSENKSNIANFFAKPATKGDTKATTTPTSPNTEHTKSEDVKTEEIKHEPEEDRKTVDHNGTEDNAPLPVPKEETKTSIKRELSDEAAEEPPKKVPRTSISPAKPSPQKPAGRSRSATSNNTASPSKSTGKNKGSQKITSFFGK</sequence>
<name>A0A559MKH3_9HELO</name>
<keyword evidence="3" id="KW-0227">DNA damage</keyword>
<dbReference type="EMBL" id="QGML01000129">
    <property type="protein sequence ID" value="TVY93456.1"/>
    <property type="molecule type" value="Genomic_DNA"/>
</dbReference>
<dbReference type="GO" id="GO:0006508">
    <property type="term" value="P:proteolysis"/>
    <property type="evidence" value="ECO:0007669"/>
    <property type="project" value="UniProtKB-KW"/>
</dbReference>
<dbReference type="PANTHER" id="PTHR13604">
    <property type="entry name" value="DC12-RELATED"/>
    <property type="match status" value="1"/>
</dbReference>